<evidence type="ECO:0000313" key="2">
    <source>
        <dbReference type="EMBL" id="KAF0696231.1"/>
    </source>
</evidence>
<dbReference type="EMBL" id="CAADRA010005436">
    <property type="protein sequence ID" value="VFT89848.1"/>
    <property type="molecule type" value="Genomic_DNA"/>
</dbReference>
<accession>A0A485KXX5</accession>
<feature type="region of interest" description="Disordered" evidence="1">
    <location>
        <begin position="306"/>
        <end position="336"/>
    </location>
</feature>
<proteinExistence type="predicted"/>
<reference evidence="2" key="2">
    <citation type="submission" date="2019-06" db="EMBL/GenBank/DDBJ databases">
        <title>Genomics analysis of Aphanomyces spp. identifies a new class of oomycete effector associated with host adaptation.</title>
        <authorList>
            <person name="Gaulin E."/>
        </authorList>
    </citation>
    <scope>NUCLEOTIDE SEQUENCE</scope>
    <source>
        <strain evidence="2">CBS 578.67</strain>
    </source>
</reference>
<name>A0A485KXX5_9STRA</name>
<evidence type="ECO:0000313" key="3">
    <source>
        <dbReference type="EMBL" id="VFT89848.1"/>
    </source>
</evidence>
<organism evidence="3 4">
    <name type="scientific">Aphanomyces stellatus</name>
    <dbReference type="NCBI Taxonomy" id="120398"/>
    <lineage>
        <taxon>Eukaryota</taxon>
        <taxon>Sar</taxon>
        <taxon>Stramenopiles</taxon>
        <taxon>Oomycota</taxon>
        <taxon>Saprolegniomycetes</taxon>
        <taxon>Saprolegniales</taxon>
        <taxon>Verrucalvaceae</taxon>
        <taxon>Aphanomyces</taxon>
    </lineage>
</organism>
<dbReference type="Proteomes" id="UP000332933">
    <property type="component" value="Unassembled WGS sequence"/>
</dbReference>
<gene>
    <name evidence="3" type="primary">Aste57867_13002</name>
    <name evidence="2" type="ORF">As57867_012954</name>
    <name evidence="3" type="ORF">ASTE57867_13002</name>
</gene>
<dbReference type="EMBL" id="VJMH01005415">
    <property type="protein sequence ID" value="KAF0696231.1"/>
    <property type="molecule type" value="Genomic_DNA"/>
</dbReference>
<keyword evidence="4" id="KW-1185">Reference proteome</keyword>
<feature type="compositionally biased region" description="Acidic residues" evidence="1">
    <location>
        <begin position="317"/>
        <end position="329"/>
    </location>
</feature>
<evidence type="ECO:0000256" key="1">
    <source>
        <dbReference type="SAM" id="MobiDB-lite"/>
    </source>
</evidence>
<dbReference type="AlphaFoldDB" id="A0A485KXX5"/>
<reference evidence="3 4" key="1">
    <citation type="submission" date="2019-03" db="EMBL/GenBank/DDBJ databases">
        <authorList>
            <person name="Gaulin E."/>
            <person name="Dumas B."/>
        </authorList>
    </citation>
    <scope>NUCLEOTIDE SEQUENCE [LARGE SCALE GENOMIC DNA]</scope>
    <source>
        <strain evidence="3">CBS 568.67</strain>
    </source>
</reference>
<sequence>MTPHISHAELFHAAVFDGRTARVHDMLANEPYLATMRLYGITPLMRSVAGLNSKLAIVDLLRPYYMWTADSVTKLIAFACEHGARPSMVDHLLCCLMQLDTRATANRHCGRGLQIALRFRHWGLALHLVQQLVPPLCYDNSLHKSITLMLRRKYQPWILNALRLSGESTLFQYAAESRTSLVAVKWLDFAVKHRMTHVVQAFEAVACFRPLLFACCRFAPCEDRALWTGVCRRFYKNACSPTSRVILLIQRRLGLPSRIGFLVSSFLTGERDPDEVAAELWCTICCNLKMLRRGSECCRYAMDATEKEEVISSDESSSGDESSDDEFDNDDHSTQH</sequence>
<evidence type="ECO:0000313" key="4">
    <source>
        <dbReference type="Proteomes" id="UP000332933"/>
    </source>
</evidence>
<protein>
    <submittedName>
        <fullName evidence="3">Aste57867_13002 protein</fullName>
    </submittedName>
</protein>